<feature type="transmembrane region" description="Helical" evidence="1">
    <location>
        <begin position="110"/>
        <end position="134"/>
    </location>
</feature>
<proteinExistence type="predicted"/>
<dbReference type="AlphaFoldDB" id="A0AA40KRR9"/>
<evidence type="ECO:0000313" key="3">
    <source>
        <dbReference type="Proteomes" id="UP001177670"/>
    </source>
</evidence>
<keyword evidence="1" id="KW-0812">Transmembrane</keyword>
<feature type="transmembrane region" description="Helical" evidence="1">
    <location>
        <begin position="7"/>
        <end position="25"/>
    </location>
</feature>
<keyword evidence="3" id="KW-1185">Reference proteome</keyword>
<accession>A0AA40KRR9</accession>
<reference evidence="2" key="1">
    <citation type="submission" date="2021-10" db="EMBL/GenBank/DDBJ databases">
        <title>Melipona bicolor Genome sequencing and assembly.</title>
        <authorList>
            <person name="Araujo N.S."/>
            <person name="Arias M.C."/>
        </authorList>
    </citation>
    <scope>NUCLEOTIDE SEQUENCE</scope>
    <source>
        <strain evidence="2">USP_2M_L1-L4_2017</strain>
        <tissue evidence="2">Whole body</tissue>
    </source>
</reference>
<dbReference type="Proteomes" id="UP001177670">
    <property type="component" value="Unassembled WGS sequence"/>
</dbReference>
<evidence type="ECO:0000256" key="1">
    <source>
        <dbReference type="SAM" id="Phobius"/>
    </source>
</evidence>
<name>A0AA40KRR9_9HYME</name>
<dbReference type="EMBL" id="JAHYIQ010000007">
    <property type="protein sequence ID" value="KAK1130375.1"/>
    <property type="molecule type" value="Genomic_DNA"/>
</dbReference>
<organism evidence="2 3">
    <name type="scientific">Melipona bicolor</name>
    <dbReference type="NCBI Taxonomy" id="60889"/>
    <lineage>
        <taxon>Eukaryota</taxon>
        <taxon>Metazoa</taxon>
        <taxon>Ecdysozoa</taxon>
        <taxon>Arthropoda</taxon>
        <taxon>Hexapoda</taxon>
        <taxon>Insecta</taxon>
        <taxon>Pterygota</taxon>
        <taxon>Neoptera</taxon>
        <taxon>Endopterygota</taxon>
        <taxon>Hymenoptera</taxon>
        <taxon>Apocrita</taxon>
        <taxon>Aculeata</taxon>
        <taxon>Apoidea</taxon>
        <taxon>Anthophila</taxon>
        <taxon>Apidae</taxon>
        <taxon>Melipona</taxon>
    </lineage>
</organism>
<gene>
    <name evidence="2" type="ORF">K0M31_018507</name>
</gene>
<keyword evidence="1" id="KW-1133">Transmembrane helix</keyword>
<keyword evidence="1" id="KW-0472">Membrane</keyword>
<evidence type="ECO:0000313" key="2">
    <source>
        <dbReference type="EMBL" id="KAK1130375.1"/>
    </source>
</evidence>
<sequence length="144" mass="17343">MRQQLKVLVAIGMILDYSLMIYPKMVVLCEGELSSDANDTRKKERRNYFKKFNKFYGTAFVRGFNSRTKVRRCKIYVRVPHIRLLEVCREDLRKQLDVFFESPSLDSFKVYLYLLYLVGSLFPMINVKFVRIVYLREIYIWKIT</sequence>
<protein>
    <submittedName>
        <fullName evidence="2">Uncharacterized protein</fullName>
    </submittedName>
</protein>
<comment type="caution">
    <text evidence="2">The sequence shown here is derived from an EMBL/GenBank/DDBJ whole genome shotgun (WGS) entry which is preliminary data.</text>
</comment>